<evidence type="ECO:0000313" key="6">
    <source>
        <dbReference type="Proteomes" id="UP000501676"/>
    </source>
</evidence>
<keyword evidence="5" id="KW-0808">Transferase</keyword>
<dbReference type="GO" id="GO:0019136">
    <property type="term" value="F:deoxynucleoside kinase activity"/>
    <property type="evidence" value="ECO:0007669"/>
    <property type="project" value="InterPro"/>
</dbReference>
<evidence type="ECO:0000313" key="5">
    <source>
        <dbReference type="EMBL" id="QIH23251.1"/>
    </source>
</evidence>
<dbReference type="EMBL" id="CP049228">
    <property type="protein sequence ID" value="QIH23251.1"/>
    <property type="molecule type" value="Genomic_DNA"/>
</dbReference>
<feature type="domain" description="Deoxynucleoside kinase" evidence="4">
    <location>
        <begin position="4"/>
        <end position="206"/>
    </location>
</feature>
<organism evidence="5 6">
    <name type="scientific">Lactobacillus iners</name>
    <dbReference type="NCBI Taxonomy" id="147802"/>
    <lineage>
        <taxon>Bacteria</taxon>
        <taxon>Bacillati</taxon>
        <taxon>Bacillota</taxon>
        <taxon>Bacilli</taxon>
        <taxon>Lactobacillales</taxon>
        <taxon>Lactobacillaceae</taxon>
        <taxon>Lactobacillus</taxon>
    </lineage>
</organism>
<reference evidence="5 6" key="1">
    <citation type="submission" date="2020-02" db="EMBL/GenBank/DDBJ databases">
        <title>Complete genome sequences of six Lactobacillus iners strains isolated from the human vagina.</title>
        <authorList>
            <person name="France M.T."/>
            <person name="Rutt L."/>
            <person name="Narina S."/>
            <person name="Arbaugh S."/>
            <person name="Humphrys M.S."/>
            <person name="Ma B."/>
            <person name="Hayward M.R."/>
            <person name="Relman D."/>
            <person name="Kwon D.S."/>
            <person name="Ravel J."/>
        </authorList>
    </citation>
    <scope>NUCLEOTIDE SEQUENCE [LARGE SCALE GENOMIC DNA]</scope>
    <source>
        <strain evidence="5 6">C0210C1</strain>
    </source>
</reference>
<evidence type="ECO:0000259" key="4">
    <source>
        <dbReference type="Pfam" id="PF01712"/>
    </source>
</evidence>
<protein>
    <submittedName>
        <fullName evidence="5">Deoxynucleoside kinase</fullName>
    </submittedName>
</protein>
<keyword evidence="3" id="KW-0067">ATP-binding</keyword>
<dbReference type="AlphaFoldDB" id="A0A6G7BEZ4"/>
<dbReference type="Proteomes" id="UP000501676">
    <property type="component" value="Chromosome"/>
</dbReference>
<dbReference type="SUPFAM" id="SSF52540">
    <property type="entry name" value="P-loop containing nucleoside triphosphate hydrolases"/>
    <property type="match status" value="1"/>
</dbReference>
<gene>
    <name evidence="5" type="ORF">G6Z83_00200</name>
</gene>
<dbReference type="Pfam" id="PF01712">
    <property type="entry name" value="dNK"/>
    <property type="match status" value="1"/>
</dbReference>
<dbReference type="PIRSF" id="PIRSF000705">
    <property type="entry name" value="DNK"/>
    <property type="match status" value="1"/>
</dbReference>
<dbReference type="InterPro" id="IPR027417">
    <property type="entry name" value="P-loop_NTPase"/>
</dbReference>
<dbReference type="InterPro" id="IPR050566">
    <property type="entry name" value="Deoxyribonucleoside_kinase"/>
</dbReference>
<dbReference type="InterPro" id="IPR002624">
    <property type="entry name" value="DCK/DGK"/>
</dbReference>
<feature type="active site" description="Proton acceptor" evidence="2">
    <location>
        <position position="78"/>
    </location>
</feature>
<dbReference type="PANTHER" id="PTHR10513">
    <property type="entry name" value="DEOXYNUCLEOSIDE KINASE"/>
    <property type="match status" value="1"/>
</dbReference>
<sequence length="214" mass="24667">MTVIVLSGPIGAGKSSLTKILADELHGQAFYENVDGNPILPLFYKDMSKYTFLLNVYLMNHRLEQINCANKMKNSVIDHSIYEDSVFFKMNVDNGIADSTEFKIYRDLVNNMMEDVPGSVHKKPDLLIYIHASLDTMLKHIKQRGRIFEQLSTDPKLEEYYACLNSHYDPWFEQYDASDKLMIDGDKYDFVNDVSARKIVVNQVMEKLHNLGKL</sequence>
<name>A0A6G7BEZ4_9LACO</name>
<accession>A0A6G7BEZ4</accession>
<dbReference type="PANTHER" id="PTHR10513:SF35">
    <property type="entry name" value="DEOXYADENOSINE KINASE"/>
    <property type="match status" value="1"/>
</dbReference>
<dbReference type="CDD" id="cd01673">
    <property type="entry name" value="dNK"/>
    <property type="match status" value="1"/>
</dbReference>
<feature type="binding site" evidence="3">
    <location>
        <begin position="8"/>
        <end position="16"/>
    </location>
    <ligand>
        <name>ATP</name>
        <dbReference type="ChEBI" id="CHEBI:30616"/>
    </ligand>
</feature>
<evidence type="ECO:0000256" key="3">
    <source>
        <dbReference type="PIRSR" id="PIRSR000705-3"/>
    </source>
</evidence>
<evidence type="ECO:0000256" key="2">
    <source>
        <dbReference type="PIRSR" id="PIRSR000705-1"/>
    </source>
</evidence>
<dbReference type="InterPro" id="IPR031314">
    <property type="entry name" value="DNK_dom"/>
</dbReference>
<keyword evidence="5" id="KW-0418">Kinase</keyword>
<keyword evidence="3" id="KW-0547">Nucleotide-binding</keyword>
<dbReference type="Gene3D" id="3.40.50.300">
    <property type="entry name" value="P-loop containing nucleotide triphosphate hydrolases"/>
    <property type="match status" value="1"/>
</dbReference>
<proteinExistence type="inferred from homology"/>
<evidence type="ECO:0000256" key="1">
    <source>
        <dbReference type="ARBA" id="ARBA00007420"/>
    </source>
</evidence>
<comment type="similarity">
    <text evidence="1">Belongs to the DCK/DGK family.</text>
</comment>
<dbReference type="GO" id="GO:0005524">
    <property type="term" value="F:ATP binding"/>
    <property type="evidence" value="ECO:0007669"/>
    <property type="project" value="UniProtKB-KW"/>
</dbReference>
<dbReference type="GO" id="GO:0005737">
    <property type="term" value="C:cytoplasm"/>
    <property type="evidence" value="ECO:0007669"/>
    <property type="project" value="TreeGrafter"/>
</dbReference>